<evidence type="ECO:0000313" key="1">
    <source>
        <dbReference type="EMBL" id="PVX29062.1"/>
    </source>
</evidence>
<reference evidence="1 2" key="1">
    <citation type="submission" date="2018-05" db="EMBL/GenBank/DDBJ databases">
        <title>Description of Sphingomonas pokkalii sp nov, isolated from the rhizosphere of saline tolerant pokkali rice and its draft genome analysis.</title>
        <authorList>
            <person name="Menon R."/>
            <person name="Kumari S."/>
            <person name="Rameshkumar N."/>
        </authorList>
    </citation>
    <scope>NUCLEOTIDE SEQUENCE [LARGE SCALE GENOMIC DNA]</scope>
    <source>
        <strain evidence="1 2">L3B27</strain>
    </source>
</reference>
<accession>A0A2U0SCG6</accession>
<organism evidence="1 2">
    <name type="scientific">Sphingomonas pokkalii</name>
    <dbReference type="NCBI Taxonomy" id="2175090"/>
    <lineage>
        <taxon>Bacteria</taxon>
        <taxon>Pseudomonadati</taxon>
        <taxon>Pseudomonadota</taxon>
        <taxon>Alphaproteobacteria</taxon>
        <taxon>Sphingomonadales</taxon>
        <taxon>Sphingomonadaceae</taxon>
        <taxon>Sphingomonas</taxon>
    </lineage>
</organism>
<gene>
    <name evidence="1" type="ORF">DD559_06710</name>
</gene>
<dbReference type="EMBL" id="QENQ01000001">
    <property type="protein sequence ID" value="PVX29062.1"/>
    <property type="molecule type" value="Genomic_DNA"/>
</dbReference>
<evidence type="ECO:0000313" key="2">
    <source>
        <dbReference type="Proteomes" id="UP000245890"/>
    </source>
</evidence>
<sequence>MGAPLVIDARIRDLIRIKEISGAALAPGRARLYVQADVLALIRGSNPLSAQIAYVADVPLDARGKVPKLKKQRVLLFARPVAGKSGEVQLTGIDSAFTWTPELDALTRRITRDLVASNAPPAITGIGNAFHVPGALPGEGETQIFLKTGNAAPISLQILRRPGEQTRWAVSLGDIVDESAGAPKRDTLLWFRLACGLPKELPADALSAESPENAAAARQDYQLVLRDLGPCA</sequence>
<protein>
    <submittedName>
        <fullName evidence="1">Uncharacterized protein</fullName>
    </submittedName>
</protein>
<dbReference type="Proteomes" id="UP000245890">
    <property type="component" value="Unassembled WGS sequence"/>
</dbReference>
<dbReference type="OrthoDB" id="7406594at2"/>
<comment type="caution">
    <text evidence="1">The sequence shown here is derived from an EMBL/GenBank/DDBJ whole genome shotgun (WGS) entry which is preliminary data.</text>
</comment>
<dbReference type="AlphaFoldDB" id="A0A2U0SCG6"/>
<name>A0A2U0SCG6_9SPHN</name>
<proteinExistence type="predicted"/>
<dbReference type="RefSeq" id="WP_116468505.1">
    <property type="nucleotide sequence ID" value="NZ_QENQ01000001.1"/>
</dbReference>
<keyword evidence="2" id="KW-1185">Reference proteome</keyword>